<accession>A0ABP7I1L9</accession>
<dbReference type="PANTHER" id="PTHR34069:SF2">
    <property type="entry name" value="BETA-KETOACYL-[ACYL-CARRIER-PROTEIN] SYNTHASE III"/>
    <property type="match status" value="1"/>
</dbReference>
<evidence type="ECO:0000313" key="3">
    <source>
        <dbReference type="Proteomes" id="UP001500888"/>
    </source>
</evidence>
<dbReference type="InterPro" id="IPR016039">
    <property type="entry name" value="Thiolase-like"/>
</dbReference>
<dbReference type="Pfam" id="PF08545">
    <property type="entry name" value="ACP_syn_III"/>
    <property type="match status" value="1"/>
</dbReference>
<dbReference type="SUPFAM" id="SSF53901">
    <property type="entry name" value="Thiolase-like"/>
    <property type="match status" value="1"/>
</dbReference>
<dbReference type="PANTHER" id="PTHR34069">
    <property type="entry name" value="3-OXOACYL-[ACYL-CARRIER-PROTEIN] SYNTHASE 3"/>
    <property type="match status" value="1"/>
</dbReference>
<evidence type="ECO:0000259" key="1">
    <source>
        <dbReference type="Pfam" id="PF08545"/>
    </source>
</evidence>
<feature type="domain" description="Beta-ketoacyl-[acyl-carrier-protein] synthase III N-terminal" evidence="1">
    <location>
        <begin position="122"/>
        <end position="186"/>
    </location>
</feature>
<dbReference type="RefSeq" id="WP_344939440.1">
    <property type="nucleotide sequence ID" value="NZ_BAAAZR010000006.1"/>
</dbReference>
<reference evidence="3" key="1">
    <citation type="journal article" date="2019" name="Int. J. Syst. Evol. Microbiol.">
        <title>The Global Catalogue of Microorganisms (GCM) 10K type strain sequencing project: providing services to taxonomists for standard genome sequencing and annotation.</title>
        <authorList>
            <consortium name="The Broad Institute Genomics Platform"/>
            <consortium name="The Broad Institute Genome Sequencing Center for Infectious Disease"/>
            <person name="Wu L."/>
            <person name="Ma J."/>
        </authorList>
    </citation>
    <scope>NUCLEOTIDE SEQUENCE [LARGE SCALE GENOMIC DNA]</scope>
    <source>
        <strain evidence="3">JCM 16908</strain>
    </source>
</reference>
<proteinExistence type="predicted"/>
<dbReference type="InterPro" id="IPR013751">
    <property type="entry name" value="ACP_syn_III_N"/>
</dbReference>
<dbReference type="EMBL" id="BAAAZR010000006">
    <property type="protein sequence ID" value="GAA3808483.1"/>
    <property type="molecule type" value="Genomic_DNA"/>
</dbReference>
<gene>
    <name evidence="2" type="ORF">GCM10022226_30770</name>
</gene>
<dbReference type="Proteomes" id="UP001500888">
    <property type="component" value="Unassembled WGS sequence"/>
</dbReference>
<evidence type="ECO:0000313" key="2">
    <source>
        <dbReference type="EMBL" id="GAA3808483.1"/>
    </source>
</evidence>
<protein>
    <recommendedName>
        <fullName evidence="1">Beta-ketoacyl-[acyl-carrier-protein] synthase III N-terminal domain-containing protein</fullName>
    </recommendedName>
</protein>
<dbReference type="Gene3D" id="3.40.47.10">
    <property type="match status" value="2"/>
</dbReference>
<comment type="caution">
    <text evidence="2">The sequence shown here is derived from an EMBL/GenBank/DDBJ whole genome shotgun (WGS) entry which is preliminary data.</text>
</comment>
<sequence>MTTRSSIPVFLTAPHYVLGEIDEDHTAIAGLQARIEEFRLLPKPGLWGWGRVRRTERTIESMAVESGAATVRAAAIDPSSIDGLVLCSTGFPADTRAHGRFVETIMRGIGLEGADFTGLTLNRCTNLLAAIQVADALVASGRRRHVLVVTTDRADEDTRMEKFAIFSDGAASCLVTREPGGHELMSCAAAHEAGELDWSNEISSDLARQVNERLLEPLGMKLQDVSALMHGNVFKPIVMMKEMQAGFTPEQLYTGNIPRVGHCFAADPIINLVDRTAAGHVRDGCFSMLASSVPGSRIGVLLRKVAP</sequence>
<organism evidence="2 3">
    <name type="scientific">Sphaerisporangium flaviroseum</name>
    <dbReference type="NCBI Taxonomy" id="509199"/>
    <lineage>
        <taxon>Bacteria</taxon>
        <taxon>Bacillati</taxon>
        <taxon>Actinomycetota</taxon>
        <taxon>Actinomycetes</taxon>
        <taxon>Streptosporangiales</taxon>
        <taxon>Streptosporangiaceae</taxon>
        <taxon>Sphaerisporangium</taxon>
    </lineage>
</organism>
<name>A0ABP7I1L9_9ACTN</name>
<keyword evidence="3" id="KW-1185">Reference proteome</keyword>